<dbReference type="EMBL" id="JABFIF010000002">
    <property type="protein sequence ID" value="NOH15204.1"/>
    <property type="molecule type" value="Genomic_DNA"/>
</dbReference>
<feature type="transmembrane region" description="Helical" evidence="6">
    <location>
        <begin position="445"/>
        <end position="463"/>
    </location>
</feature>
<feature type="transmembrane region" description="Helical" evidence="6">
    <location>
        <begin position="20"/>
        <end position="37"/>
    </location>
</feature>
<feature type="transmembrane region" description="Helical" evidence="6">
    <location>
        <begin position="413"/>
        <end position="433"/>
    </location>
</feature>
<evidence type="ECO:0000256" key="2">
    <source>
        <dbReference type="ARBA" id="ARBA00022475"/>
    </source>
</evidence>
<feature type="transmembrane region" description="Helical" evidence="6">
    <location>
        <begin position="86"/>
        <end position="110"/>
    </location>
</feature>
<comment type="caution">
    <text evidence="7">The sequence shown here is derived from an EMBL/GenBank/DDBJ whole genome shotgun (WGS) entry which is preliminary data.</text>
</comment>
<accession>A0A7Y3V5S5</accession>
<name>A0A7Y3V5S5_CLOCO</name>
<keyword evidence="3 6" id="KW-0812">Transmembrane</keyword>
<feature type="transmembrane region" description="Helical" evidence="6">
    <location>
        <begin position="144"/>
        <end position="160"/>
    </location>
</feature>
<evidence type="ECO:0000313" key="7">
    <source>
        <dbReference type="EMBL" id="NOH15204.1"/>
    </source>
</evidence>
<reference evidence="7 8" key="1">
    <citation type="submission" date="2020-05" db="EMBL/GenBank/DDBJ databases">
        <title>Draft genome sequence of Clostridium cochlearium strain AGROS13 isolated from a sheep dairy farm in New Zealand.</title>
        <authorList>
            <person name="Gupta T.B."/>
            <person name="Jauregui R."/>
            <person name="Risson A.N."/>
            <person name="Brightwell G."/>
            <person name="Maclean P."/>
        </authorList>
    </citation>
    <scope>NUCLEOTIDE SEQUENCE [LARGE SCALE GENOMIC DNA]</scope>
    <source>
        <strain evidence="7 8">AGROS13</strain>
    </source>
</reference>
<protein>
    <submittedName>
        <fullName evidence="7">YfcC family protein</fullName>
    </submittedName>
</protein>
<dbReference type="PANTHER" id="PTHR43652">
    <property type="entry name" value="BASIC AMINO ACID ANTIPORTER YFCC-RELATED"/>
    <property type="match status" value="1"/>
</dbReference>
<dbReference type="Proteomes" id="UP000528432">
    <property type="component" value="Unassembled WGS sequence"/>
</dbReference>
<evidence type="ECO:0000256" key="4">
    <source>
        <dbReference type="ARBA" id="ARBA00022989"/>
    </source>
</evidence>
<feature type="transmembrane region" description="Helical" evidence="6">
    <location>
        <begin position="315"/>
        <end position="334"/>
    </location>
</feature>
<keyword evidence="4 6" id="KW-1133">Transmembrane helix</keyword>
<comment type="subcellular location">
    <subcellularLocation>
        <location evidence="1">Cell membrane</location>
        <topology evidence="1">Multi-pass membrane protein</topology>
    </subcellularLocation>
</comment>
<sequence length="465" mass="50620">MNIPIQSIKKKKSFKMPHSYVIIFMILILASLMTYFIPAGEYGRYKNELGKMVVDGSVFNWIKQSPVPIWDIPLYIVKSLNKQSEIIFALIVIGGSLEVIISTEMFHAFCNKLSKASAGKEKLFIPAFVLLFAIIGITQSTNKFIGFAPLGVMLAITLGYDAIVGVAIVLLGIGVGFSTGILAPTTAVAQEIAGLPAYSGMGLRIVSFIVFYLITTAYILRYGEKIRKDPTKSVVYGCEGLKEFNVKDVDIEIQKKHYAVLVVVLGAFSVLMYGCIKFGWGLSENAVLFIWMAILGGFAYGYSPSEIAKNFVKGSKAMVSAALVVGLGATVAAILNEGKVLDTVVKDLALLFNIFPNILKAPIMFIMNIIINFFVTSGNGQAAIVMPVMIPLADLAGISRQSTVLAFKFGDGFSNYILPHASALMGFLGATGISYDKWMKFMAKLFAWWILTGSIILVIATLINY</sequence>
<dbReference type="GO" id="GO:0005886">
    <property type="term" value="C:plasma membrane"/>
    <property type="evidence" value="ECO:0007669"/>
    <property type="project" value="UniProtKB-SubCell"/>
</dbReference>
<keyword evidence="2" id="KW-1003">Cell membrane</keyword>
<dbReference type="InterPro" id="IPR018385">
    <property type="entry name" value="C4_dicarb_anaerob_car-like"/>
</dbReference>
<proteinExistence type="predicted"/>
<feature type="transmembrane region" description="Helical" evidence="6">
    <location>
        <begin position="167"/>
        <end position="189"/>
    </location>
</feature>
<feature type="transmembrane region" description="Helical" evidence="6">
    <location>
        <begin position="354"/>
        <end position="375"/>
    </location>
</feature>
<feature type="transmembrane region" description="Helical" evidence="6">
    <location>
        <begin position="122"/>
        <end position="138"/>
    </location>
</feature>
<dbReference type="RefSeq" id="WP_171302778.1">
    <property type="nucleotide sequence ID" value="NZ_JABFIF010000002.1"/>
</dbReference>
<evidence type="ECO:0000256" key="5">
    <source>
        <dbReference type="ARBA" id="ARBA00023136"/>
    </source>
</evidence>
<dbReference type="PANTHER" id="PTHR43652:SF2">
    <property type="entry name" value="BASIC AMINO ACID ANTIPORTER YFCC-RELATED"/>
    <property type="match status" value="1"/>
</dbReference>
<dbReference type="AlphaFoldDB" id="A0A7Y3V5S5"/>
<feature type="transmembrane region" description="Helical" evidence="6">
    <location>
        <begin position="258"/>
        <end position="280"/>
    </location>
</feature>
<gene>
    <name evidence="7" type="ORF">HMJ28_02145</name>
</gene>
<evidence type="ECO:0000256" key="1">
    <source>
        <dbReference type="ARBA" id="ARBA00004651"/>
    </source>
</evidence>
<evidence type="ECO:0000313" key="8">
    <source>
        <dbReference type="Proteomes" id="UP000528432"/>
    </source>
</evidence>
<evidence type="ECO:0000256" key="6">
    <source>
        <dbReference type="SAM" id="Phobius"/>
    </source>
</evidence>
<feature type="transmembrane region" description="Helical" evidence="6">
    <location>
        <begin position="286"/>
        <end position="303"/>
    </location>
</feature>
<keyword evidence="5 6" id="KW-0472">Membrane</keyword>
<feature type="transmembrane region" description="Helical" evidence="6">
    <location>
        <begin position="201"/>
        <end position="220"/>
    </location>
</feature>
<dbReference type="Pfam" id="PF03606">
    <property type="entry name" value="DcuC"/>
    <property type="match status" value="1"/>
</dbReference>
<evidence type="ECO:0000256" key="3">
    <source>
        <dbReference type="ARBA" id="ARBA00022692"/>
    </source>
</evidence>
<organism evidence="7 8">
    <name type="scientific">Clostridium cochlearium</name>
    <dbReference type="NCBI Taxonomy" id="1494"/>
    <lineage>
        <taxon>Bacteria</taxon>
        <taxon>Bacillati</taxon>
        <taxon>Bacillota</taxon>
        <taxon>Clostridia</taxon>
        <taxon>Eubacteriales</taxon>
        <taxon>Clostridiaceae</taxon>
        <taxon>Clostridium</taxon>
    </lineage>
</organism>
<dbReference type="InterPro" id="IPR051679">
    <property type="entry name" value="DASS-Related_Transporters"/>
</dbReference>